<feature type="domain" description="F-box" evidence="1">
    <location>
        <begin position="134"/>
        <end position="173"/>
    </location>
</feature>
<dbReference type="EMBL" id="JAUESC010000383">
    <property type="protein sequence ID" value="KAK0584197.1"/>
    <property type="molecule type" value="Genomic_DNA"/>
</dbReference>
<name>A0AA39RYH7_ACESA</name>
<dbReference type="Proteomes" id="UP001168877">
    <property type="component" value="Unassembled WGS sequence"/>
</dbReference>
<gene>
    <name evidence="3" type="ORF">LWI29_009098</name>
</gene>
<dbReference type="Gene3D" id="3.80.10.10">
    <property type="entry name" value="Ribonuclease Inhibitor"/>
    <property type="match status" value="1"/>
</dbReference>
<accession>A0AA39RYH7</accession>
<dbReference type="InterPro" id="IPR036047">
    <property type="entry name" value="F-box-like_dom_sf"/>
</dbReference>
<dbReference type="PANTHER" id="PTHR31639:SF278">
    <property type="entry name" value="F-BOX DOMAIN-CONTAINING PROTEIN"/>
    <property type="match status" value="1"/>
</dbReference>
<sequence length="538" mass="61218">MGAKSEIEKFGGRNNFGIWQVKMRALLTQQGLAKALKGRKKLLENMLEEEKDDITEKPFSAILLSLFDVMLYEKTLVPLLTIFTAEACAVLSFNVFVKKEHPIMSAKESVDEKRRKLENSNATQLESQPNVDRISNLPWVLLDTILVKLPLRDAARTSILSTKWRYKWTGLSKFIFDDKCFPSSLSGKVRWGECMRIINQIRSYHDGPVEKFKLAAYCSPNSYDLDQWILFLKERGIKEFILQDVSSIRWLKLPSFLFSCPQLSCLELFGCMCKIPSDFVGLNCLKSLQLTEVSIRTDALESLIRNCPILERLMLSGIERLAFLRIHNPNLKYLKINSQFENICLENSMFLDSVDIHKIPVYRTTVAQPVEQGKPCNLVRVFRCLTGIKRLTLSGDFLEFLANGEVPESFRPVLNNLPILDLREVKFGSLKQVAVLVSVLRSCPNVEELIISVEKTYSSNPVMEFLVTLSLAGFTFSQLKVARIRGIVGTVNEMEFINLVLACSPRLKTLTVATYGLERIPEIFFRASKDVKITSLTL</sequence>
<dbReference type="PANTHER" id="PTHR31639">
    <property type="entry name" value="F-BOX PROTEIN-LIKE"/>
    <property type="match status" value="1"/>
</dbReference>
<protein>
    <recommendedName>
        <fullName evidence="5">F-box domain-containing protein</fullName>
    </recommendedName>
</protein>
<comment type="caution">
    <text evidence="3">The sequence shown here is derived from an EMBL/GenBank/DDBJ whole genome shotgun (WGS) entry which is preliminary data.</text>
</comment>
<dbReference type="Pfam" id="PF00646">
    <property type="entry name" value="F-box"/>
    <property type="match status" value="1"/>
</dbReference>
<dbReference type="InterPro" id="IPR055411">
    <property type="entry name" value="LRR_FXL15/At3g58940/PEG3-like"/>
</dbReference>
<keyword evidence="4" id="KW-1185">Reference proteome</keyword>
<dbReference type="InterPro" id="IPR001810">
    <property type="entry name" value="F-box_dom"/>
</dbReference>
<organism evidence="3 4">
    <name type="scientific">Acer saccharum</name>
    <name type="common">Sugar maple</name>
    <dbReference type="NCBI Taxonomy" id="4024"/>
    <lineage>
        <taxon>Eukaryota</taxon>
        <taxon>Viridiplantae</taxon>
        <taxon>Streptophyta</taxon>
        <taxon>Embryophyta</taxon>
        <taxon>Tracheophyta</taxon>
        <taxon>Spermatophyta</taxon>
        <taxon>Magnoliopsida</taxon>
        <taxon>eudicotyledons</taxon>
        <taxon>Gunneridae</taxon>
        <taxon>Pentapetalae</taxon>
        <taxon>rosids</taxon>
        <taxon>malvids</taxon>
        <taxon>Sapindales</taxon>
        <taxon>Sapindaceae</taxon>
        <taxon>Hippocastanoideae</taxon>
        <taxon>Acereae</taxon>
        <taxon>Acer</taxon>
    </lineage>
</organism>
<dbReference type="AlphaFoldDB" id="A0AA39RYH7"/>
<proteinExistence type="predicted"/>
<evidence type="ECO:0000313" key="4">
    <source>
        <dbReference type="Proteomes" id="UP001168877"/>
    </source>
</evidence>
<dbReference type="Pfam" id="PF24758">
    <property type="entry name" value="LRR_At5g56370"/>
    <property type="match status" value="1"/>
</dbReference>
<evidence type="ECO:0000259" key="1">
    <source>
        <dbReference type="Pfam" id="PF00646"/>
    </source>
</evidence>
<dbReference type="SUPFAM" id="SSF81383">
    <property type="entry name" value="F-box domain"/>
    <property type="match status" value="1"/>
</dbReference>
<feature type="domain" description="F-box/LRR-repeat protein 15/At3g58940/PEG3-like LRR" evidence="2">
    <location>
        <begin position="225"/>
        <end position="451"/>
    </location>
</feature>
<reference evidence="3" key="2">
    <citation type="submission" date="2023-06" db="EMBL/GenBank/DDBJ databases">
        <authorList>
            <person name="Swenson N.G."/>
            <person name="Wegrzyn J.L."/>
            <person name="Mcevoy S.L."/>
        </authorList>
    </citation>
    <scope>NUCLEOTIDE SEQUENCE</scope>
    <source>
        <strain evidence="3">NS2018</strain>
        <tissue evidence="3">Leaf</tissue>
    </source>
</reference>
<reference evidence="3" key="1">
    <citation type="journal article" date="2022" name="Plant J.">
        <title>Strategies of tolerance reflected in two North American maple genomes.</title>
        <authorList>
            <person name="McEvoy S.L."/>
            <person name="Sezen U.U."/>
            <person name="Trouern-Trend A."/>
            <person name="McMahon S.M."/>
            <person name="Schaberg P.G."/>
            <person name="Yang J."/>
            <person name="Wegrzyn J.L."/>
            <person name="Swenson N.G."/>
        </authorList>
    </citation>
    <scope>NUCLEOTIDE SEQUENCE</scope>
    <source>
        <strain evidence="3">NS2018</strain>
    </source>
</reference>
<dbReference type="InterPro" id="IPR032675">
    <property type="entry name" value="LRR_dom_sf"/>
</dbReference>
<evidence type="ECO:0008006" key="5">
    <source>
        <dbReference type="Google" id="ProtNLM"/>
    </source>
</evidence>
<evidence type="ECO:0000313" key="3">
    <source>
        <dbReference type="EMBL" id="KAK0584197.1"/>
    </source>
</evidence>
<evidence type="ECO:0000259" key="2">
    <source>
        <dbReference type="Pfam" id="PF24758"/>
    </source>
</evidence>
<dbReference type="SUPFAM" id="SSF52047">
    <property type="entry name" value="RNI-like"/>
    <property type="match status" value="1"/>
</dbReference>